<sequence>MSSNSSSAVLNLPDGSTVLYAELIWGGTYKVLGQDYTNLLNLPINFILPNNANKIYKVYPQNQQTFIYENSSVYCNSCNVTSYVSEALSGTYETGNVVGTTSPGDSTSNCCGWTLAVVYKNSQLPYRKLSLYTGGEVITPTSTFSIPISNFQTPISGSHNARILVSALEGDAPITGDQLLLGTDANNLVNLSGPENPSNNFFGSQINNDSGQTDTLGSFGNRNQNVLTGTNIVAGRQGVDITNVDASNALTNSQTSGIIQFMTTEDIYIPTSLGVQIDMNAPLITISQTTSSDFVVLGDNVKYTITVTNNGPVAANNVVLKTLIPEGLQYTPSSLTVNSVAYNGNISQGIKLNTINPSASSVVTFAADVVKYPYDTAQYSNLVTLNYNFVTANGTLQGITESNINNLKTSSFLFPPLVPNYQQIAYKNTPVDGKILGVSSTSTITSYTLDTPPKNGFAKVNTDGTWEYTPMVNFVGTDSFSVLVTDANGDSSISTVSISVKSIFENQEPINCCPCNIIFPQELCKYKINENPYYCY</sequence>
<dbReference type="Gene3D" id="2.60.40.10">
    <property type="entry name" value="Immunoglobulins"/>
    <property type="match status" value="1"/>
</dbReference>
<dbReference type="AlphaFoldDB" id="A0A0A0IGH4"/>
<dbReference type="InterPro" id="IPR013783">
    <property type="entry name" value="Ig-like_fold"/>
</dbReference>
<comment type="caution">
    <text evidence="2">The sequence shown here is derived from an EMBL/GenBank/DDBJ whole genome shotgun (WGS) entry which is preliminary data.</text>
</comment>
<name>A0A0A0IGH4_CLOBO</name>
<organism evidence="2 3">
    <name type="scientific">Clostridium botulinum C/D str. DC5</name>
    <dbReference type="NCBI Taxonomy" id="1443128"/>
    <lineage>
        <taxon>Bacteria</taxon>
        <taxon>Bacillati</taxon>
        <taxon>Bacillota</taxon>
        <taxon>Clostridia</taxon>
        <taxon>Eubacteriales</taxon>
        <taxon>Clostridiaceae</taxon>
        <taxon>Clostridium</taxon>
    </lineage>
</organism>
<gene>
    <name evidence="2" type="ORF">Z955_10780</name>
</gene>
<dbReference type="InterPro" id="IPR001434">
    <property type="entry name" value="OmcB-like_DUF11"/>
</dbReference>
<dbReference type="Pfam" id="PF17963">
    <property type="entry name" value="Big_9"/>
    <property type="match status" value="1"/>
</dbReference>
<dbReference type="Pfam" id="PF01345">
    <property type="entry name" value="DUF11"/>
    <property type="match status" value="1"/>
</dbReference>
<proteinExistence type="predicted"/>
<dbReference type="NCBIfam" id="TIGR01451">
    <property type="entry name" value="B_ant_repeat"/>
    <property type="match status" value="1"/>
</dbReference>
<evidence type="ECO:0000313" key="3">
    <source>
        <dbReference type="Proteomes" id="UP000030014"/>
    </source>
</evidence>
<reference evidence="2 3" key="1">
    <citation type="submission" date="2014-01" db="EMBL/GenBank/DDBJ databases">
        <title>Plasmidome dynamics in the species complex Clostridium novyi sensu lato converts strains of independent lineages into distinctly different pathogens.</title>
        <authorList>
            <person name="Skarin H."/>
            <person name="Segerman B."/>
        </authorList>
    </citation>
    <scope>NUCLEOTIDE SEQUENCE [LARGE SCALE GENOMIC DNA]</scope>
    <source>
        <strain evidence="2 3">DC5</strain>
    </source>
</reference>
<dbReference type="PANTHER" id="PTHR34819:SF3">
    <property type="entry name" value="CELL SURFACE PROTEIN"/>
    <property type="match status" value="1"/>
</dbReference>
<dbReference type="Gene3D" id="2.60.40.2810">
    <property type="match status" value="1"/>
</dbReference>
<dbReference type="PANTHER" id="PTHR34819">
    <property type="entry name" value="LARGE CYSTEINE-RICH PERIPLASMIC PROTEIN OMCB"/>
    <property type="match status" value="1"/>
</dbReference>
<dbReference type="InterPro" id="IPR051172">
    <property type="entry name" value="Chlamydia_OmcB"/>
</dbReference>
<evidence type="ECO:0000313" key="2">
    <source>
        <dbReference type="EMBL" id="KGM98655.1"/>
    </source>
</evidence>
<accession>A0A0A0IGH4</accession>
<dbReference type="Proteomes" id="UP000030014">
    <property type="component" value="Unassembled WGS sequence"/>
</dbReference>
<dbReference type="EMBL" id="JDRY01000048">
    <property type="protein sequence ID" value="KGM98655.1"/>
    <property type="molecule type" value="Genomic_DNA"/>
</dbReference>
<dbReference type="InterPro" id="IPR047589">
    <property type="entry name" value="DUF11_rpt"/>
</dbReference>
<evidence type="ECO:0000259" key="1">
    <source>
        <dbReference type="Pfam" id="PF01345"/>
    </source>
</evidence>
<protein>
    <recommendedName>
        <fullName evidence="1">DUF11 domain-containing protein</fullName>
    </recommendedName>
</protein>
<feature type="domain" description="DUF11" evidence="1">
    <location>
        <begin position="285"/>
        <end position="386"/>
    </location>
</feature>